<evidence type="ECO:0000313" key="1">
    <source>
        <dbReference type="EMBL" id="SFN76378.1"/>
    </source>
</evidence>
<name>A0A1I5BNS8_9FLAO</name>
<sequence>MTKKVVIIGCVWPEPKSSAAGSRMLQIIKLFLSGNYSITFATATSKTENAFDLSTLGIPEVAIQLNDSSFDDFIKSKNPDIVLFDRFLTEEQFGWRVAENCPNALRLLDTEDLHGLRKARELALKANEINAKKYLANDTSKREIASIYRCDLSLIISEAEMKLLENYFKVNTNLLHYLPFLLEPISEEAFEILPDFNSRANFITIGNFFHKPNYQSVVYLKEVIWPGIRKQLPKAELHIYGAYASQKVTQLHKESEGFLVKGFAESVHDVMQESRVCLAPLQFGAGLKGKLIDAMQNGTPAVMSSIAAEGMFGVLEPNGIIADDPDEFITKAVELYTNKMTWKAKQQNGFQIINNRFDKVQFETHFINVINDLTANLPNHREHNFTGQMLQHQSLQSTKFMSKWIELKNK</sequence>
<dbReference type="STRING" id="649333.SAMN04487989_103262"/>
<proteinExistence type="predicted"/>
<gene>
    <name evidence="1" type="ORF">SAMN04487989_103262</name>
</gene>
<organism evidence="1 2">
    <name type="scientific">Bizionia echini</name>
    <dbReference type="NCBI Taxonomy" id="649333"/>
    <lineage>
        <taxon>Bacteria</taxon>
        <taxon>Pseudomonadati</taxon>
        <taxon>Bacteroidota</taxon>
        <taxon>Flavobacteriia</taxon>
        <taxon>Flavobacteriales</taxon>
        <taxon>Flavobacteriaceae</taxon>
        <taxon>Bizionia</taxon>
    </lineage>
</organism>
<dbReference type="Proteomes" id="UP000198705">
    <property type="component" value="Unassembled WGS sequence"/>
</dbReference>
<dbReference type="OrthoDB" id="9807209at2"/>
<keyword evidence="1" id="KW-0808">Transferase</keyword>
<dbReference type="GO" id="GO:0016740">
    <property type="term" value="F:transferase activity"/>
    <property type="evidence" value="ECO:0007669"/>
    <property type="project" value="UniProtKB-KW"/>
</dbReference>
<accession>A0A1I5BNS8</accession>
<reference evidence="2" key="1">
    <citation type="submission" date="2016-10" db="EMBL/GenBank/DDBJ databases">
        <authorList>
            <person name="Varghese N."/>
            <person name="Submissions S."/>
        </authorList>
    </citation>
    <scope>NUCLEOTIDE SEQUENCE [LARGE SCALE GENOMIC DNA]</scope>
    <source>
        <strain evidence="2">DSM 23925</strain>
    </source>
</reference>
<protein>
    <submittedName>
        <fullName evidence="1">Glycosyltransferase involved in cell wall bisynthesis</fullName>
    </submittedName>
</protein>
<dbReference type="EMBL" id="FOVN01000003">
    <property type="protein sequence ID" value="SFN76378.1"/>
    <property type="molecule type" value="Genomic_DNA"/>
</dbReference>
<dbReference type="SUPFAM" id="SSF53756">
    <property type="entry name" value="UDP-Glycosyltransferase/glycogen phosphorylase"/>
    <property type="match status" value="1"/>
</dbReference>
<keyword evidence="2" id="KW-1185">Reference proteome</keyword>
<evidence type="ECO:0000313" key="2">
    <source>
        <dbReference type="Proteomes" id="UP000198705"/>
    </source>
</evidence>
<dbReference type="AlphaFoldDB" id="A0A1I5BNS8"/>
<dbReference type="Pfam" id="PF13692">
    <property type="entry name" value="Glyco_trans_1_4"/>
    <property type="match status" value="1"/>
</dbReference>
<dbReference type="RefSeq" id="WP_092208106.1">
    <property type="nucleotide sequence ID" value="NZ_FOVN01000003.1"/>
</dbReference>
<dbReference type="Gene3D" id="3.40.50.2000">
    <property type="entry name" value="Glycogen Phosphorylase B"/>
    <property type="match status" value="1"/>
</dbReference>